<organism evidence="5">
    <name type="scientific">uncultured Gemmatimonadaceae bacterium</name>
    <dbReference type="NCBI Taxonomy" id="246130"/>
    <lineage>
        <taxon>Bacteria</taxon>
        <taxon>Pseudomonadati</taxon>
        <taxon>Gemmatimonadota</taxon>
        <taxon>Gemmatimonadia</taxon>
        <taxon>Gemmatimonadales</taxon>
        <taxon>Gemmatimonadaceae</taxon>
        <taxon>environmental samples</taxon>
    </lineage>
</organism>
<dbReference type="InterPro" id="IPR051309">
    <property type="entry name" value="ABCF_ATPase"/>
</dbReference>
<evidence type="ECO:0000256" key="3">
    <source>
        <dbReference type="SAM" id="MobiDB-lite"/>
    </source>
</evidence>
<feature type="region of interest" description="Disordered" evidence="3">
    <location>
        <begin position="542"/>
        <end position="597"/>
    </location>
</feature>
<dbReference type="AlphaFoldDB" id="A0A6J4K520"/>
<dbReference type="FunFam" id="3.40.50.300:FF:000011">
    <property type="entry name" value="Putative ABC transporter ATP-binding component"/>
    <property type="match status" value="1"/>
</dbReference>
<feature type="compositionally biased region" description="Basic and acidic residues" evidence="3">
    <location>
        <begin position="542"/>
        <end position="560"/>
    </location>
</feature>
<dbReference type="GO" id="GO:0016887">
    <property type="term" value="F:ATP hydrolysis activity"/>
    <property type="evidence" value="ECO:0007669"/>
    <property type="project" value="InterPro"/>
</dbReference>
<protein>
    <submittedName>
        <fullName evidence="5">Bis-ABC ATPase YheS</fullName>
    </submittedName>
</protein>
<evidence type="ECO:0000256" key="1">
    <source>
        <dbReference type="ARBA" id="ARBA00022741"/>
    </source>
</evidence>
<dbReference type="Pfam" id="PF00005">
    <property type="entry name" value="ABC_tran"/>
    <property type="match status" value="2"/>
</dbReference>
<dbReference type="SMART" id="SM00382">
    <property type="entry name" value="AAA"/>
    <property type="match status" value="2"/>
</dbReference>
<dbReference type="InterPro" id="IPR032781">
    <property type="entry name" value="ABC_tran_Xtn"/>
</dbReference>
<proteinExistence type="predicted"/>
<reference evidence="5" key="1">
    <citation type="submission" date="2020-02" db="EMBL/GenBank/DDBJ databases">
        <authorList>
            <person name="Meier V. D."/>
        </authorList>
    </citation>
    <scope>NUCLEOTIDE SEQUENCE</scope>
    <source>
        <strain evidence="5">AVDCRST_MAG11</strain>
    </source>
</reference>
<evidence type="ECO:0000256" key="2">
    <source>
        <dbReference type="ARBA" id="ARBA00022840"/>
    </source>
</evidence>
<dbReference type="InterPro" id="IPR027417">
    <property type="entry name" value="P-loop_NTPase"/>
</dbReference>
<dbReference type="InterPro" id="IPR017871">
    <property type="entry name" value="ABC_transporter-like_CS"/>
</dbReference>
<accession>A0A6J4K520</accession>
<dbReference type="PANTHER" id="PTHR42855:SF2">
    <property type="entry name" value="DRUG RESISTANCE ABC TRANSPORTER,ATP-BINDING PROTEIN"/>
    <property type="match status" value="1"/>
</dbReference>
<name>A0A6J4K520_9BACT</name>
<dbReference type="Pfam" id="PF16326">
    <property type="entry name" value="ABC_tran_CTD"/>
    <property type="match status" value="1"/>
</dbReference>
<gene>
    <name evidence="5" type="ORF">AVDCRST_MAG11-468</name>
</gene>
<feature type="compositionally biased region" description="Low complexity" evidence="3">
    <location>
        <begin position="562"/>
        <end position="573"/>
    </location>
</feature>
<evidence type="ECO:0000259" key="4">
    <source>
        <dbReference type="PROSITE" id="PS50893"/>
    </source>
</evidence>
<dbReference type="InterPro" id="IPR037118">
    <property type="entry name" value="Val-tRNA_synth_C_sf"/>
</dbReference>
<dbReference type="PROSITE" id="PS00211">
    <property type="entry name" value="ABC_TRANSPORTER_1"/>
    <property type="match status" value="1"/>
</dbReference>
<dbReference type="SUPFAM" id="SSF52540">
    <property type="entry name" value="P-loop containing nucleoside triphosphate hydrolases"/>
    <property type="match status" value="2"/>
</dbReference>
<dbReference type="Pfam" id="PF12848">
    <property type="entry name" value="ABC_tran_Xtn"/>
    <property type="match status" value="1"/>
</dbReference>
<dbReference type="GO" id="GO:0005524">
    <property type="term" value="F:ATP binding"/>
    <property type="evidence" value="ECO:0007669"/>
    <property type="project" value="UniProtKB-KW"/>
</dbReference>
<dbReference type="InterPro" id="IPR003439">
    <property type="entry name" value="ABC_transporter-like_ATP-bd"/>
</dbReference>
<dbReference type="PROSITE" id="PS50893">
    <property type="entry name" value="ABC_TRANSPORTER_2"/>
    <property type="match status" value="2"/>
</dbReference>
<keyword evidence="1" id="KW-0547">Nucleotide-binding</keyword>
<sequence length="667" mass="73006">MTQISVSNASVEFGPTTLFKDVTFTVGAGDRWGIIGRNGTGKTTLFKLMTGAMRPTVGQVARQPGLRITLLEQHRDFGAAATVWEAAAGQFADLLALERSLAEQAASLGEHSTEAEMERYGHDLERFEREGGYTFASRVDAVLHGLGFDPDEARTRPIGVLSGGERGRVGLARQLVSPSDVLLLDEPTNHLDLETTAWLEQYLRETDKTIVLISHDRAFLAAVVDHVLHVEGGTAFAYTGGYESFIVQREERRLAQQRTFDKQQAKVAAETDYIARNLAGQNSRQAKGRRKRLERLPRLSSPIGADDTMALRLEIAERGGDQVVVAEHAKVTVPAPDGERVLVEKFNARLTRGEVLGLVGPNGAGKSTLLKTLMGERPVAAGTLRLGGSITAAYYRQDLAQVPLDRTLYDVIADLRPLWERRMVQGHLGRFGFSGDEAQRRADTLSGGERARVALAMMMLSRANLLILDEPTNHLDVESIEAIEDAIERYEGTTILVSHDRALLRALATKVWVLHERHITEFDGSFAEWEVASEERAHAAAVRASEEEALRRVKEREKVQRGGAKNSGSASGSASGGGDASRELRRQQRQAEQALAQAEQQVARLEGRVAEITRELDDPELYVKPAGVERAAKLGKELERARAQLDAALAQWATATEAVERLAGAKA</sequence>
<keyword evidence="2" id="KW-0067">ATP-binding</keyword>
<dbReference type="CDD" id="cd03221">
    <property type="entry name" value="ABCF_EF-3"/>
    <property type="match status" value="2"/>
</dbReference>
<dbReference type="PANTHER" id="PTHR42855">
    <property type="entry name" value="ABC TRANSPORTER ATP-BINDING SUBUNIT"/>
    <property type="match status" value="1"/>
</dbReference>
<feature type="domain" description="ABC transporter" evidence="4">
    <location>
        <begin position="4"/>
        <end position="257"/>
    </location>
</feature>
<dbReference type="GO" id="GO:0003677">
    <property type="term" value="F:DNA binding"/>
    <property type="evidence" value="ECO:0007669"/>
    <property type="project" value="InterPro"/>
</dbReference>
<dbReference type="Gene3D" id="3.40.50.300">
    <property type="entry name" value="P-loop containing nucleotide triphosphate hydrolases"/>
    <property type="match status" value="2"/>
</dbReference>
<evidence type="ECO:0000313" key="5">
    <source>
        <dbReference type="EMBL" id="CAA9295770.1"/>
    </source>
</evidence>
<feature type="domain" description="ABC transporter" evidence="4">
    <location>
        <begin position="323"/>
        <end position="541"/>
    </location>
</feature>
<dbReference type="Gene3D" id="1.10.287.380">
    <property type="entry name" value="Valyl-tRNA synthetase, C-terminal domain"/>
    <property type="match status" value="1"/>
</dbReference>
<dbReference type="InterPro" id="IPR032524">
    <property type="entry name" value="ABC_tran_C"/>
</dbReference>
<dbReference type="EMBL" id="CADCTU010000105">
    <property type="protein sequence ID" value="CAA9295770.1"/>
    <property type="molecule type" value="Genomic_DNA"/>
</dbReference>
<dbReference type="InterPro" id="IPR003593">
    <property type="entry name" value="AAA+_ATPase"/>
</dbReference>